<proteinExistence type="predicted"/>
<dbReference type="AlphaFoldDB" id="A0AAE0IJ12"/>
<reference evidence="1" key="2">
    <citation type="submission" date="2023-06" db="EMBL/GenBank/DDBJ databases">
        <authorList>
            <consortium name="Lawrence Berkeley National Laboratory"/>
            <person name="Haridas S."/>
            <person name="Hensen N."/>
            <person name="Bonometti L."/>
            <person name="Westerberg I."/>
            <person name="Brannstrom I.O."/>
            <person name="Guillou S."/>
            <person name="Cros-Aarteil S."/>
            <person name="Calhoun S."/>
            <person name="Kuo A."/>
            <person name="Mondo S."/>
            <person name="Pangilinan J."/>
            <person name="Riley R."/>
            <person name="Labutti K."/>
            <person name="Andreopoulos B."/>
            <person name="Lipzen A."/>
            <person name="Chen C."/>
            <person name="Yanf M."/>
            <person name="Daum C."/>
            <person name="Ng V."/>
            <person name="Clum A."/>
            <person name="Steindorff A."/>
            <person name="Ohm R."/>
            <person name="Martin F."/>
            <person name="Silar P."/>
            <person name="Natvig D."/>
            <person name="Lalanne C."/>
            <person name="Gautier V."/>
            <person name="Ament-Velasquez S.L."/>
            <person name="Kruys A."/>
            <person name="Hutchinson M.I."/>
            <person name="Powell A.J."/>
            <person name="Barry K."/>
            <person name="Miller A.N."/>
            <person name="Grigoriev I.V."/>
            <person name="Debuchy R."/>
            <person name="Gladieux P."/>
            <person name="Thoren M.H."/>
            <person name="Johannesson H."/>
        </authorList>
    </citation>
    <scope>NUCLEOTIDE SEQUENCE</scope>
    <source>
        <strain evidence="1">CBS 118394</strain>
    </source>
</reference>
<comment type="caution">
    <text evidence="1">The sequence shown here is derived from an EMBL/GenBank/DDBJ whole genome shotgun (WGS) entry which is preliminary data.</text>
</comment>
<dbReference type="Proteomes" id="UP001283341">
    <property type="component" value="Unassembled WGS sequence"/>
</dbReference>
<accession>A0AAE0IJ12</accession>
<evidence type="ECO:0000313" key="2">
    <source>
        <dbReference type="Proteomes" id="UP001283341"/>
    </source>
</evidence>
<gene>
    <name evidence="1" type="ORF">B0H66DRAFT_140902</name>
</gene>
<evidence type="ECO:0000313" key="1">
    <source>
        <dbReference type="EMBL" id="KAK3325845.1"/>
    </source>
</evidence>
<name>A0AAE0IJ12_9PEZI</name>
<sequence length="263" mass="28921">MKNEDDSHSSALWIVVYVIDIGRIEHSHFRQSPLFSPSHDCPPQQSLQCTDKTPCSETRSDNLINTRPYNPYHYPAMVDSMATQIFRACRIEKDVEFRGVREDKLVQNCKGCWDIVKASQARLLISVPKACTRYDIDLTSSNRSASSACTVCCTDSTSSNSICTTSSTYTASFTDSTSSNGTTSSACTVYCTDSTSSNCTASSAYASSSTMLNERDIGSAIPRSWPRLETEQQRAFPTPYNMGHWSPIQADALELPSGPIAQP</sequence>
<keyword evidence="2" id="KW-1185">Reference proteome</keyword>
<dbReference type="EMBL" id="JAUEDM010000002">
    <property type="protein sequence ID" value="KAK3325845.1"/>
    <property type="molecule type" value="Genomic_DNA"/>
</dbReference>
<protein>
    <submittedName>
        <fullName evidence="1">Uncharacterized protein</fullName>
    </submittedName>
</protein>
<organism evidence="1 2">
    <name type="scientific">Apodospora peruviana</name>
    <dbReference type="NCBI Taxonomy" id="516989"/>
    <lineage>
        <taxon>Eukaryota</taxon>
        <taxon>Fungi</taxon>
        <taxon>Dikarya</taxon>
        <taxon>Ascomycota</taxon>
        <taxon>Pezizomycotina</taxon>
        <taxon>Sordariomycetes</taxon>
        <taxon>Sordariomycetidae</taxon>
        <taxon>Sordariales</taxon>
        <taxon>Lasiosphaeriaceae</taxon>
        <taxon>Apodospora</taxon>
    </lineage>
</organism>
<reference evidence="1" key="1">
    <citation type="journal article" date="2023" name="Mol. Phylogenet. Evol.">
        <title>Genome-scale phylogeny and comparative genomics of the fungal order Sordariales.</title>
        <authorList>
            <person name="Hensen N."/>
            <person name="Bonometti L."/>
            <person name="Westerberg I."/>
            <person name="Brannstrom I.O."/>
            <person name="Guillou S."/>
            <person name="Cros-Aarteil S."/>
            <person name="Calhoun S."/>
            <person name="Haridas S."/>
            <person name="Kuo A."/>
            <person name="Mondo S."/>
            <person name="Pangilinan J."/>
            <person name="Riley R."/>
            <person name="LaButti K."/>
            <person name="Andreopoulos B."/>
            <person name="Lipzen A."/>
            <person name="Chen C."/>
            <person name="Yan M."/>
            <person name="Daum C."/>
            <person name="Ng V."/>
            <person name="Clum A."/>
            <person name="Steindorff A."/>
            <person name="Ohm R.A."/>
            <person name="Martin F."/>
            <person name="Silar P."/>
            <person name="Natvig D.O."/>
            <person name="Lalanne C."/>
            <person name="Gautier V."/>
            <person name="Ament-Velasquez S.L."/>
            <person name="Kruys A."/>
            <person name="Hutchinson M.I."/>
            <person name="Powell A.J."/>
            <person name="Barry K."/>
            <person name="Miller A.N."/>
            <person name="Grigoriev I.V."/>
            <person name="Debuchy R."/>
            <person name="Gladieux P."/>
            <person name="Hiltunen Thoren M."/>
            <person name="Johannesson H."/>
        </authorList>
    </citation>
    <scope>NUCLEOTIDE SEQUENCE</scope>
    <source>
        <strain evidence="1">CBS 118394</strain>
    </source>
</reference>